<gene>
    <name evidence="8" type="ORF">GOP47_0022070</name>
</gene>
<feature type="transmembrane region" description="Helical" evidence="6">
    <location>
        <begin position="65"/>
        <end position="81"/>
    </location>
</feature>
<dbReference type="PROSITE" id="PS50845">
    <property type="entry name" value="RETICULON"/>
    <property type="match status" value="1"/>
</dbReference>
<dbReference type="PANTHER" id="PTHR10994:SF193">
    <property type="entry name" value="RETICULON-LIKE PROTEIN"/>
    <property type="match status" value="1"/>
</dbReference>
<reference evidence="8" key="1">
    <citation type="submission" date="2021-01" db="EMBL/GenBank/DDBJ databases">
        <title>Adiantum capillus-veneris genome.</title>
        <authorList>
            <person name="Fang Y."/>
            <person name="Liao Q."/>
        </authorList>
    </citation>
    <scope>NUCLEOTIDE SEQUENCE</scope>
    <source>
        <strain evidence="8">H3</strain>
        <tissue evidence="8">Leaf</tissue>
    </source>
</reference>
<evidence type="ECO:0000313" key="9">
    <source>
        <dbReference type="Proteomes" id="UP000886520"/>
    </source>
</evidence>
<keyword evidence="4 6" id="KW-1133">Transmembrane helix</keyword>
<keyword evidence="2 6" id="KW-0812">Transmembrane</keyword>
<evidence type="ECO:0000256" key="2">
    <source>
        <dbReference type="ARBA" id="ARBA00022692"/>
    </source>
</evidence>
<feature type="domain" description="Reticulon" evidence="7">
    <location>
        <begin position="55"/>
        <end position="243"/>
    </location>
</feature>
<dbReference type="InterPro" id="IPR045064">
    <property type="entry name" value="Reticulon-like"/>
</dbReference>
<dbReference type="OrthoDB" id="567788at2759"/>
<dbReference type="GO" id="GO:0009617">
    <property type="term" value="P:response to bacterium"/>
    <property type="evidence" value="ECO:0007669"/>
    <property type="project" value="InterPro"/>
</dbReference>
<evidence type="ECO:0000256" key="4">
    <source>
        <dbReference type="ARBA" id="ARBA00022989"/>
    </source>
</evidence>
<keyword evidence="9" id="KW-1185">Reference proteome</keyword>
<dbReference type="Pfam" id="PF02453">
    <property type="entry name" value="Reticulon"/>
    <property type="match status" value="1"/>
</dbReference>
<dbReference type="AlphaFoldDB" id="A0A9D4U8P2"/>
<dbReference type="PANTHER" id="PTHR10994">
    <property type="entry name" value="RETICULON"/>
    <property type="match status" value="1"/>
</dbReference>
<evidence type="ECO:0000313" key="8">
    <source>
        <dbReference type="EMBL" id="KAI5063523.1"/>
    </source>
</evidence>
<sequence>MAEDQKSEVSETVESVIEKCKNLPAAQDASPEPPPDHRLFGRKKSVHQLLGGGEVADILVWKRPILSAGILGGMSVVYIVFEWLGCPVLSLLSTGALILVGALFLWSNIATFVKRSPLDIPMPRNISEEKALHAAKVVRDDVNLVLDMLHDVVQGKDVKLFLKVELALWILAIIGKWADFLTLVYLCVLLLLTVPLLLERHEDKVEHTLRRGYEQTRQLHTKLHDQVLAKLPQRLASREQKKSV</sequence>
<keyword evidence="5 6" id="KW-0472">Membrane</keyword>
<feature type="transmembrane region" description="Helical" evidence="6">
    <location>
        <begin position="87"/>
        <end position="106"/>
    </location>
</feature>
<evidence type="ECO:0000256" key="6">
    <source>
        <dbReference type="RuleBase" id="RU363132"/>
    </source>
</evidence>
<organism evidence="8 9">
    <name type="scientific">Adiantum capillus-veneris</name>
    <name type="common">Maidenhair fern</name>
    <dbReference type="NCBI Taxonomy" id="13818"/>
    <lineage>
        <taxon>Eukaryota</taxon>
        <taxon>Viridiplantae</taxon>
        <taxon>Streptophyta</taxon>
        <taxon>Embryophyta</taxon>
        <taxon>Tracheophyta</taxon>
        <taxon>Polypodiopsida</taxon>
        <taxon>Polypodiidae</taxon>
        <taxon>Polypodiales</taxon>
        <taxon>Pteridineae</taxon>
        <taxon>Pteridaceae</taxon>
        <taxon>Vittarioideae</taxon>
        <taxon>Adiantum</taxon>
    </lineage>
</organism>
<proteinExistence type="predicted"/>
<evidence type="ECO:0000256" key="1">
    <source>
        <dbReference type="ARBA" id="ARBA00004477"/>
    </source>
</evidence>
<comment type="caution">
    <text evidence="8">The sequence shown here is derived from an EMBL/GenBank/DDBJ whole genome shotgun (WGS) entry which is preliminary data.</text>
</comment>
<protein>
    <recommendedName>
        <fullName evidence="6">Reticulon-like protein</fullName>
    </recommendedName>
</protein>
<evidence type="ECO:0000256" key="5">
    <source>
        <dbReference type="ARBA" id="ARBA00023136"/>
    </source>
</evidence>
<keyword evidence="3 6" id="KW-0256">Endoplasmic reticulum</keyword>
<dbReference type="GO" id="GO:0005789">
    <property type="term" value="C:endoplasmic reticulum membrane"/>
    <property type="evidence" value="ECO:0007669"/>
    <property type="project" value="UniProtKB-SubCell"/>
</dbReference>
<dbReference type="InterPro" id="IPR003388">
    <property type="entry name" value="Reticulon"/>
</dbReference>
<evidence type="ECO:0000259" key="7">
    <source>
        <dbReference type="PROSITE" id="PS50845"/>
    </source>
</evidence>
<accession>A0A9D4U8P2</accession>
<dbReference type="Proteomes" id="UP000886520">
    <property type="component" value="Chromosome 21"/>
</dbReference>
<comment type="subcellular location">
    <subcellularLocation>
        <location evidence="1 6">Endoplasmic reticulum membrane</location>
        <topology evidence="1 6">Multi-pass membrane protein</topology>
    </subcellularLocation>
</comment>
<evidence type="ECO:0000256" key="3">
    <source>
        <dbReference type="ARBA" id="ARBA00022824"/>
    </source>
</evidence>
<name>A0A9D4U8P2_ADICA</name>
<dbReference type="EMBL" id="JABFUD020000021">
    <property type="protein sequence ID" value="KAI5063523.1"/>
    <property type="molecule type" value="Genomic_DNA"/>
</dbReference>